<feature type="signal peptide" evidence="1">
    <location>
        <begin position="1"/>
        <end position="25"/>
    </location>
</feature>
<gene>
    <name evidence="3" type="ORF">SAMN04488138_10617</name>
</gene>
<name>A0A1I3S2E1_9RHOB</name>
<proteinExistence type="predicted"/>
<evidence type="ECO:0000313" key="3">
    <source>
        <dbReference type="EMBL" id="SFJ52984.1"/>
    </source>
</evidence>
<dbReference type="RefSeq" id="WP_066607310.1">
    <property type="nucleotide sequence ID" value="NZ_FORY01000006.1"/>
</dbReference>
<evidence type="ECO:0000313" key="4">
    <source>
        <dbReference type="Proteomes" id="UP000183299"/>
    </source>
</evidence>
<feature type="domain" description="Ricin B lectin" evidence="2">
    <location>
        <begin position="95"/>
        <end position="177"/>
    </location>
</feature>
<keyword evidence="3" id="KW-0430">Lectin</keyword>
<evidence type="ECO:0000256" key="1">
    <source>
        <dbReference type="SAM" id="SignalP"/>
    </source>
</evidence>
<organism evidence="3 4">
    <name type="scientific">Celeribacter halophilus</name>
    <dbReference type="NCBI Taxonomy" id="576117"/>
    <lineage>
        <taxon>Bacteria</taxon>
        <taxon>Pseudomonadati</taxon>
        <taxon>Pseudomonadota</taxon>
        <taxon>Alphaproteobacteria</taxon>
        <taxon>Rhodobacterales</taxon>
        <taxon>Roseobacteraceae</taxon>
        <taxon>Celeribacter</taxon>
    </lineage>
</organism>
<accession>A0A1I3S2E1</accession>
<keyword evidence="4" id="KW-1185">Reference proteome</keyword>
<dbReference type="InterPro" id="IPR035992">
    <property type="entry name" value="Ricin_B-like_lectins"/>
</dbReference>
<dbReference type="SUPFAM" id="SSF50370">
    <property type="entry name" value="Ricin B-like lectins"/>
    <property type="match status" value="1"/>
</dbReference>
<dbReference type="InterPro" id="IPR000772">
    <property type="entry name" value="Ricin_B_lectin"/>
</dbReference>
<dbReference type="GO" id="GO:0030246">
    <property type="term" value="F:carbohydrate binding"/>
    <property type="evidence" value="ECO:0007669"/>
    <property type="project" value="UniProtKB-KW"/>
</dbReference>
<dbReference type="Pfam" id="PF00652">
    <property type="entry name" value="Ricin_B_lectin"/>
    <property type="match status" value="1"/>
</dbReference>
<dbReference type="Proteomes" id="UP000183299">
    <property type="component" value="Unassembled WGS sequence"/>
</dbReference>
<protein>
    <submittedName>
        <fullName evidence="3">Ricin-type beta-trefoil lectin domain-containing protein</fullName>
    </submittedName>
</protein>
<keyword evidence="1" id="KW-0732">Signal</keyword>
<dbReference type="AlphaFoldDB" id="A0A1I3S2E1"/>
<sequence>MKASLKTAGLTALVLAATSAQGAWAENVEIYAVDKLDNIQNGYCIDISGGQGAQADPANGLQGHTCYSPSGRIFVDQAFDSTQFANGLYYMPEFDLCMQASAMEAGAALELATCDGSEAQSFTFSDAGTISPAASPDLCLTLGEDTRFGRSQQNQIKDLSLAQCASEQTASQTWAYRTAD</sequence>
<dbReference type="PROSITE" id="PS50231">
    <property type="entry name" value="RICIN_B_LECTIN"/>
    <property type="match status" value="1"/>
</dbReference>
<evidence type="ECO:0000259" key="2">
    <source>
        <dbReference type="Pfam" id="PF00652"/>
    </source>
</evidence>
<dbReference type="GeneID" id="98665154"/>
<dbReference type="EMBL" id="FORY01000006">
    <property type="protein sequence ID" value="SFJ52984.1"/>
    <property type="molecule type" value="Genomic_DNA"/>
</dbReference>
<reference evidence="3 4" key="1">
    <citation type="submission" date="2016-10" db="EMBL/GenBank/DDBJ databases">
        <authorList>
            <person name="de Groot N.N."/>
        </authorList>
    </citation>
    <scope>NUCLEOTIDE SEQUENCE [LARGE SCALE GENOMIC DNA]</scope>
    <source>
        <strain evidence="3 4">CGMCC 1.8891</strain>
    </source>
</reference>
<dbReference type="Gene3D" id="2.80.10.50">
    <property type="match status" value="1"/>
</dbReference>
<feature type="chain" id="PRO_5010293225" evidence="1">
    <location>
        <begin position="26"/>
        <end position="180"/>
    </location>
</feature>
<dbReference type="STRING" id="576117.SAMN04488138_10617"/>